<reference evidence="13 14" key="1">
    <citation type="submission" date="2021-03" db="EMBL/GenBank/DDBJ databases">
        <title>Complete genome of Polaribacter_sp.SM13.</title>
        <authorList>
            <person name="Jeong S.W."/>
            <person name="Bae J.W."/>
        </authorList>
    </citation>
    <scope>NUCLEOTIDE SEQUENCE [LARGE SCALE GENOMIC DNA]</scope>
    <source>
        <strain evidence="13 14">SM13</strain>
    </source>
</reference>
<dbReference type="Gene3D" id="1.20.5.1930">
    <property type="match status" value="1"/>
</dbReference>
<organism evidence="13 14">
    <name type="scientific">Polaribacter cellanae</name>
    <dbReference type="NCBI Taxonomy" id="2818493"/>
    <lineage>
        <taxon>Bacteria</taxon>
        <taxon>Pseudomonadati</taxon>
        <taxon>Bacteroidota</taxon>
        <taxon>Flavobacteriia</taxon>
        <taxon>Flavobacteriales</taxon>
        <taxon>Flavobacteriaceae</taxon>
    </lineage>
</organism>
<dbReference type="Gene3D" id="3.30.565.10">
    <property type="entry name" value="Histidine kinase-like ATPase, C-terminal domain"/>
    <property type="match status" value="1"/>
</dbReference>
<dbReference type="PROSITE" id="PS50109">
    <property type="entry name" value="HIS_KIN"/>
    <property type="match status" value="1"/>
</dbReference>
<evidence type="ECO:0000256" key="8">
    <source>
        <dbReference type="ARBA" id="ARBA00023012"/>
    </source>
</evidence>
<evidence type="ECO:0000313" key="14">
    <source>
        <dbReference type="Proteomes" id="UP000663920"/>
    </source>
</evidence>
<evidence type="ECO:0000256" key="11">
    <source>
        <dbReference type="SAM" id="SignalP"/>
    </source>
</evidence>
<dbReference type="RefSeq" id="WP_208078042.1">
    <property type="nucleotide sequence ID" value="NZ_CP071869.1"/>
</dbReference>
<sequence>MKKKLKLLIYIIGILNSTTLLKAAPSNLHAAEEVSILETSSVFLVQQDSIFKKKYNAVLKLYEKEKFIKALNKALVLFDAEKRTANGNNLFSVSVLIADIYDKTNNHKRALKYYKQSLTILNNSTNTFPESKDANFFSESLAKIYLRLGSTFQKKFQKDSAKFYYKKVEQIPSLNKEVKRYKAIIFSNLTGIYEMDSLYDTAIEYAKKSININKDINNKIGQAKATNNLGNIYLVLDNFKTAKKNYLEGIELIKNDNSQNAVREKANLYYNLAWAMRNLKDYKAYDFQEMSYEIEDGLRDKNIRSMVEKISMEYDVEGIKREEESKREKDQITFWLYVAISFAIILSLLYWVNFYKLKQKNLSLKLSQTQLIQNQNIEKIKSESQARILNATIDGKETERKEIAETLHDNVSALLSSANLHLMATKSNFKGKVPAEIEKTQQIITEASTKIRDLSHTLVSSVLLKFGLNYAVKDLANKYSNSQLNIEADITGLRRYHQNFEIKVYNIIQEFLNNILKHSKARNAMIIMYEENNKICFEISDDGVGFDQTKISTKDGLGINQIDARIQIMKGYLGIDSSSNNGTKIKVKLPIIEKETINHESPIL</sequence>
<dbReference type="InterPro" id="IPR011990">
    <property type="entry name" value="TPR-like_helical_dom_sf"/>
</dbReference>
<dbReference type="Proteomes" id="UP000663920">
    <property type="component" value="Chromosome"/>
</dbReference>
<dbReference type="GO" id="GO:0016020">
    <property type="term" value="C:membrane"/>
    <property type="evidence" value="ECO:0007669"/>
    <property type="project" value="InterPro"/>
</dbReference>
<dbReference type="Pfam" id="PF07730">
    <property type="entry name" value="HisKA_3"/>
    <property type="match status" value="1"/>
</dbReference>
<evidence type="ECO:0000256" key="2">
    <source>
        <dbReference type="ARBA" id="ARBA00012438"/>
    </source>
</evidence>
<keyword evidence="7" id="KW-0067">ATP-binding</keyword>
<proteinExistence type="predicted"/>
<keyword evidence="5" id="KW-0547">Nucleotide-binding</keyword>
<keyword evidence="9" id="KW-0802">TPR repeat</keyword>
<feature type="repeat" description="TPR" evidence="9">
    <location>
        <begin position="223"/>
        <end position="256"/>
    </location>
</feature>
<feature type="signal peptide" evidence="11">
    <location>
        <begin position="1"/>
        <end position="23"/>
    </location>
</feature>
<keyword evidence="10" id="KW-1133">Transmembrane helix</keyword>
<feature type="domain" description="Histidine kinase" evidence="12">
    <location>
        <begin position="402"/>
        <end position="593"/>
    </location>
</feature>
<dbReference type="InterPro" id="IPR011712">
    <property type="entry name" value="Sig_transdc_His_kin_sub3_dim/P"/>
</dbReference>
<evidence type="ECO:0000256" key="7">
    <source>
        <dbReference type="ARBA" id="ARBA00022840"/>
    </source>
</evidence>
<protein>
    <recommendedName>
        <fullName evidence="2">histidine kinase</fullName>
        <ecNumber evidence="2">2.7.13.3</ecNumber>
    </recommendedName>
</protein>
<keyword evidence="10" id="KW-0812">Transmembrane</keyword>
<keyword evidence="8" id="KW-0902">Two-component regulatory system</keyword>
<keyword evidence="11" id="KW-0732">Signal</keyword>
<evidence type="ECO:0000313" key="13">
    <source>
        <dbReference type="EMBL" id="QTE22287.1"/>
    </source>
</evidence>
<dbReference type="EMBL" id="CP071869">
    <property type="protein sequence ID" value="QTE22287.1"/>
    <property type="molecule type" value="Genomic_DNA"/>
</dbReference>
<dbReference type="InterPro" id="IPR005467">
    <property type="entry name" value="His_kinase_dom"/>
</dbReference>
<evidence type="ECO:0000256" key="6">
    <source>
        <dbReference type="ARBA" id="ARBA00022777"/>
    </source>
</evidence>
<dbReference type="Pfam" id="PF02518">
    <property type="entry name" value="HATPase_c"/>
    <property type="match status" value="1"/>
</dbReference>
<dbReference type="GO" id="GO:0046983">
    <property type="term" value="F:protein dimerization activity"/>
    <property type="evidence" value="ECO:0007669"/>
    <property type="project" value="InterPro"/>
</dbReference>
<dbReference type="InterPro" id="IPR019734">
    <property type="entry name" value="TPR_rpt"/>
</dbReference>
<accession>A0A975CQZ3</accession>
<dbReference type="SUPFAM" id="SSF55874">
    <property type="entry name" value="ATPase domain of HSP90 chaperone/DNA topoisomerase II/histidine kinase"/>
    <property type="match status" value="1"/>
</dbReference>
<evidence type="ECO:0000256" key="5">
    <source>
        <dbReference type="ARBA" id="ARBA00022741"/>
    </source>
</evidence>
<dbReference type="InterPro" id="IPR003594">
    <property type="entry name" value="HATPase_dom"/>
</dbReference>
<dbReference type="Gene3D" id="1.25.40.10">
    <property type="entry name" value="Tetratricopeptide repeat domain"/>
    <property type="match status" value="2"/>
</dbReference>
<dbReference type="PANTHER" id="PTHR24421">
    <property type="entry name" value="NITRATE/NITRITE SENSOR PROTEIN NARX-RELATED"/>
    <property type="match status" value="1"/>
</dbReference>
<dbReference type="PANTHER" id="PTHR24421:SF10">
    <property type="entry name" value="NITRATE_NITRITE SENSOR PROTEIN NARQ"/>
    <property type="match status" value="1"/>
</dbReference>
<gene>
    <name evidence="13" type="ORF">J3359_15995</name>
</gene>
<evidence type="ECO:0000256" key="1">
    <source>
        <dbReference type="ARBA" id="ARBA00000085"/>
    </source>
</evidence>
<keyword evidence="4" id="KW-0808">Transferase</keyword>
<feature type="chain" id="PRO_5037767247" description="histidine kinase" evidence="11">
    <location>
        <begin position="24"/>
        <end position="604"/>
    </location>
</feature>
<name>A0A975CQZ3_9FLAO</name>
<keyword evidence="10" id="KW-0472">Membrane</keyword>
<evidence type="ECO:0000256" key="3">
    <source>
        <dbReference type="ARBA" id="ARBA00022553"/>
    </source>
</evidence>
<dbReference type="GO" id="GO:0000155">
    <property type="term" value="F:phosphorelay sensor kinase activity"/>
    <property type="evidence" value="ECO:0007669"/>
    <property type="project" value="InterPro"/>
</dbReference>
<dbReference type="PROSITE" id="PS50005">
    <property type="entry name" value="TPR"/>
    <property type="match status" value="1"/>
</dbReference>
<dbReference type="KEGG" id="pcea:J3359_15995"/>
<keyword evidence="14" id="KW-1185">Reference proteome</keyword>
<evidence type="ECO:0000256" key="9">
    <source>
        <dbReference type="PROSITE-ProRule" id="PRU00339"/>
    </source>
</evidence>
<keyword evidence="6" id="KW-0418">Kinase</keyword>
<dbReference type="InterPro" id="IPR036890">
    <property type="entry name" value="HATPase_C_sf"/>
</dbReference>
<dbReference type="CDD" id="cd16917">
    <property type="entry name" value="HATPase_UhpB-NarQ-NarX-like"/>
    <property type="match status" value="1"/>
</dbReference>
<dbReference type="GO" id="GO:0005524">
    <property type="term" value="F:ATP binding"/>
    <property type="evidence" value="ECO:0007669"/>
    <property type="project" value="UniProtKB-KW"/>
</dbReference>
<evidence type="ECO:0000256" key="10">
    <source>
        <dbReference type="SAM" id="Phobius"/>
    </source>
</evidence>
<dbReference type="InterPro" id="IPR050482">
    <property type="entry name" value="Sensor_HK_TwoCompSys"/>
</dbReference>
<dbReference type="SUPFAM" id="SSF48452">
    <property type="entry name" value="TPR-like"/>
    <property type="match status" value="2"/>
</dbReference>
<evidence type="ECO:0000256" key="4">
    <source>
        <dbReference type="ARBA" id="ARBA00022679"/>
    </source>
</evidence>
<comment type="catalytic activity">
    <reaction evidence="1">
        <text>ATP + protein L-histidine = ADP + protein N-phospho-L-histidine.</text>
        <dbReference type="EC" id="2.7.13.3"/>
    </reaction>
</comment>
<evidence type="ECO:0000259" key="12">
    <source>
        <dbReference type="PROSITE" id="PS50109"/>
    </source>
</evidence>
<dbReference type="AlphaFoldDB" id="A0A975CQZ3"/>
<keyword evidence="3" id="KW-0597">Phosphoprotein</keyword>
<dbReference type="SMART" id="SM00028">
    <property type="entry name" value="TPR"/>
    <property type="match status" value="4"/>
</dbReference>
<dbReference type="Pfam" id="PF13181">
    <property type="entry name" value="TPR_8"/>
    <property type="match status" value="3"/>
</dbReference>
<feature type="transmembrane region" description="Helical" evidence="10">
    <location>
        <begin position="334"/>
        <end position="355"/>
    </location>
</feature>
<dbReference type="EC" id="2.7.13.3" evidence="2"/>